<keyword evidence="3" id="KW-1185">Reference proteome</keyword>
<evidence type="ECO:0000256" key="1">
    <source>
        <dbReference type="SAM" id="SignalP"/>
    </source>
</evidence>
<evidence type="ECO:0008006" key="4">
    <source>
        <dbReference type="Google" id="ProtNLM"/>
    </source>
</evidence>
<accession>A0A316VNT5</accession>
<evidence type="ECO:0000313" key="2">
    <source>
        <dbReference type="EMBL" id="PWN38974.1"/>
    </source>
</evidence>
<protein>
    <recommendedName>
        <fullName evidence="4">Secreted protein</fullName>
    </recommendedName>
</protein>
<dbReference type="RefSeq" id="XP_025366134.1">
    <property type="nucleotide sequence ID" value="XM_025515329.1"/>
</dbReference>
<dbReference type="GeneID" id="37037199"/>
<gene>
    <name evidence="2" type="ORF">IE81DRAFT_332658</name>
</gene>
<dbReference type="Proteomes" id="UP000245783">
    <property type="component" value="Unassembled WGS sequence"/>
</dbReference>
<feature type="signal peptide" evidence="1">
    <location>
        <begin position="1"/>
        <end position="22"/>
    </location>
</feature>
<dbReference type="InParanoid" id="A0A316VNT5"/>
<dbReference type="EMBL" id="KZ819509">
    <property type="protein sequence ID" value="PWN38974.1"/>
    <property type="molecule type" value="Genomic_DNA"/>
</dbReference>
<proteinExistence type="predicted"/>
<keyword evidence="1" id="KW-0732">Signal</keyword>
<sequence>MNILSKLILCALLSAPLAAIAGRDNGGAHDHGGDLPGGWGEEEDKYNRVTVIHHPAALNDDAQKVAFGNACGHVGGADAQWDYVLNSAGGHDGWCHIPGEDGGGGADYGFDVGAALGNESPEWKLGYYWYSWPPTTAATAAVVKRSPDSGSSVWGGGPQREQYLRIHPKQWPSWMTVEDQKAAWGKECKGLSGGHANWDLEKAHGGKAAWCHIPGGKDFGGYMMENLPAQDPAWAFDWRWESWPPA</sequence>
<feature type="chain" id="PRO_5016384549" description="Secreted protein" evidence="1">
    <location>
        <begin position="23"/>
        <end position="246"/>
    </location>
</feature>
<name>A0A316VNT5_9BASI</name>
<dbReference type="OrthoDB" id="10398419at2759"/>
<dbReference type="AlphaFoldDB" id="A0A316VNT5"/>
<evidence type="ECO:0000313" key="3">
    <source>
        <dbReference type="Proteomes" id="UP000245783"/>
    </source>
</evidence>
<reference evidence="2 3" key="1">
    <citation type="journal article" date="2018" name="Mol. Biol. Evol.">
        <title>Broad Genomic Sampling Reveals a Smut Pathogenic Ancestry of the Fungal Clade Ustilaginomycotina.</title>
        <authorList>
            <person name="Kijpornyongpan T."/>
            <person name="Mondo S.J."/>
            <person name="Barry K."/>
            <person name="Sandor L."/>
            <person name="Lee J."/>
            <person name="Lipzen A."/>
            <person name="Pangilinan J."/>
            <person name="LaButti K."/>
            <person name="Hainaut M."/>
            <person name="Henrissat B."/>
            <person name="Grigoriev I.V."/>
            <person name="Spatafora J.W."/>
            <person name="Aime M.C."/>
        </authorList>
    </citation>
    <scope>NUCLEOTIDE SEQUENCE [LARGE SCALE GENOMIC DNA]</scope>
    <source>
        <strain evidence="2 3">MCA 4658</strain>
    </source>
</reference>
<organism evidence="2 3">
    <name type="scientific">Ceraceosorus guamensis</name>
    <dbReference type="NCBI Taxonomy" id="1522189"/>
    <lineage>
        <taxon>Eukaryota</taxon>
        <taxon>Fungi</taxon>
        <taxon>Dikarya</taxon>
        <taxon>Basidiomycota</taxon>
        <taxon>Ustilaginomycotina</taxon>
        <taxon>Exobasidiomycetes</taxon>
        <taxon>Ceraceosorales</taxon>
        <taxon>Ceraceosoraceae</taxon>
        <taxon>Ceraceosorus</taxon>
    </lineage>
</organism>